<dbReference type="Gene3D" id="3.90.190.20">
    <property type="entry name" value="Mur ligase, C-terminal domain"/>
    <property type="match status" value="1"/>
</dbReference>
<dbReference type="AlphaFoldDB" id="A0A1W1BXB3"/>
<keyword evidence="3" id="KW-0547">Nucleotide-binding</keyword>
<evidence type="ECO:0000256" key="3">
    <source>
        <dbReference type="ARBA" id="ARBA00022741"/>
    </source>
</evidence>
<dbReference type="InterPro" id="IPR036615">
    <property type="entry name" value="Mur_ligase_C_dom_sf"/>
</dbReference>
<evidence type="ECO:0000259" key="5">
    <source>
        <dbReference type="Pfam" id="PF02875"/>
    </source>
</evidence>
<evidence type="ECO:0000256" key="2">
    <source>
        <dbReference type="ARBA" id="ARBA00022598"/>
    </source>
</evidence>
<dbReference type="EMBL" id="FPHH01000049">
    <property type="protein sequence ID" value="SFV58179.1"/>
    <property type="molecule type" value="Genomic_DNA"/>
</dbReference>
<dbReference type="GO" id="GO:0005737">
    <property type="term" value="C:cytoplasm"/>
    <property type="evidence" value="ECO:0007669"/>
    <property type="project" value="InterPro"/>
</dbReference>
<dbReference type="GO" id="GO:0008764">
    <property type="term" value="F:UDP-N-acetylmuramoylalanine-D-glutamate ligase activity"/>
    <property type="evidence" value="ECO:0007669"/>
    <property type="project" value="UniProtKB-EC"/>
</dbReference>
<dbReference type="Pfam" id="PF02875">
    <property type="entry name" value="Mur_ligase_C"/>
    <property type="match status" value="1"/>
</dbReference>
<keyword evidence="2 6" id="KW-0436">Ligase</keyword>
<reference evidence="6" key="1">
    <citation type="submission" date="2016-10" db="EMBL/GenBank/DDBJ databases">
        <authorList>
            <person name="de Groot N.N."/>
        </authorList>
    </citation>
    <scope>NUCLEOTIDE SEQUENCE</scope>
</reference>
<dbReference type="InterPro" id="IPR004101">
    <property type="entry name" value="Mur_ligase_C"/>
</dbReference>
<dbReference type="GO" id="GO:0051301">
    <property type="term" value="P:cell division"/>
    <property type="evidence" value="ECO:0007669"/>
    <property type="project" value="InterPro"/>
</dbReference>
<dbReference type="InterPro" id="IPR005762">
    <property type="entry name" value="MurD"/>
</dbReference>
<dbReference type="PANTHER" id="PTHR43692">
    <property type="entry name" value="UDP-N-ACETYLMURAMOYLALANINE--D-GLUTAMATE LIGASE"/>
    <property type="match status" value="1"/>
</dbReference>
<organism evidence="6">
    <name type="scientific">hydrothermal vent metagenome</name>
    <dbReference type="NCBI Taxonomy" id="652676"/>
    <lineage>
        <taxon>unclassified sequences</taxon>
        <taxon>metagenomes</taxon>
        <taxon>ecological metagenomes</taxon>
    </lineage>
</organism>
<evidence type="ECO:0000256" key="4">
    <source>
        <dbReference type="ARBA" id="ARBA00022840"/>
    </source>
</evidence>
<dbReference type="EC" id="6.3.2.9" evidence="6"/>
<dbReference type="GO" id="GO:0008360">
    <property type="term" value="P:regulation of cell shape"/>
    <property type="evidence" value="ECO:0007669"/>
    <property type="project" value="InterPro"/>
</dbReference>
<accession>A0A1W1BXB3</accession>
<sequence>MQFEPSFTLERGYLHYATLQIAEKLASLLDIESSVYRETISAFETLPHRLEFVKKVNGISFVNDSISTIPEATIAAVKMLKNVDSVIIGGNDRGVNYEQLVTFLQTSSVQNIILFSDTGRQIYGKLSNTLEKKNLFLMQNLQESIEKAYNVATSVVLFSPAASSFNEYKNFVERGDEFKKIVNNLEE</sequence>
<keyword evidence="1" id="KW-0963">Cytoplasm</keyword>
<dbReference type="SUPFAM" id="SSF53244">
    <property type="entry name" value="MurD-like peptide ligases, peptide-binding domain"/>
    <property type="match status" value="1"/>
</dbReference>
<dbReference type="GO" id="GO:0005524">
    <property type="term" value="F:ATP binding"/>
    <property type="evidence" value="ECO:0007669"/>
    <property type="project" value="UniProtKB-KW"/>
</dbReference>
<protein>
    <submittedName>
        <fullName evidence="6">UDP-N-acetylmuramoylalanine--D-glutamate ligase</fullName>
        <ecNumber evidence="6">6.3.2.9</ecNumber>
    </submittedName>
</protein>
<name>A0A1W1BXB3_9ZZZZ</name>
<proteinExistence type="predicted"/>
<evidence type="ECO:0000313" key="6">
    <source>
        <dbReference type="EMBL" id="SFV58179.1"/>
    </source>
</evidence>
<gene>
    <name evidence="6" type="ORF">MNB_SM-5-152</name>
</gene>
<keyword evidence="4" id="KW-0067">ATP-binding</keyword>
<feature type="domain" description="Mur ligase C-terminal" evidence="5">
    <location>
        <begin position="48"/>
        <end position="160"/>
    </location>
</feature>
<evidence type="ECO:0000256" key="1">
    <source>
        <dbReference type="ARBA" id="ARBA00022490"/>
    </source>
</evidence>
<dbReference type="PANTHER" id="PTHR43692:SF1">
    <property type="entry name" value="UDP-N-ACETYLMURAMOYLALANINE--D-GLUTAMATE LIGASE"/>
    <property type="match status" value="1"/>
</dbReference>